<evidence type="ECO:0000313" key="2">
    <source>
        <dbReference type="Proteomes" id="UP000288859"/>
    </source>
</evidence>
<dbReference type="EMBL" id="NAJM01000005">
    <property type="protein sequence ID" value="RVX74200.1"/>
    <property type="molecule type" value="Genomic_DNA"/>
</dbReference>
<proteinExistence type="predicted"/>
<dbReference type="OrthoDB" id="4130492at2759"/>
<organism evidence="1 2">
    <name type="scientific">Exophiala mesophila</name>
    <name type="common">Black yeast-like fungus</name>
    <dbReference type="NCBI Taxonomy" id="212818"/>
    <lineage>
        <taxon>Eukaryota</taxon>
        <taxon>Fungi</taxon>
        <taxon>Dikarya</taxon>
        <taxon>Ascomycota</taxon>
        <taxon>Pezizomycotina</taxon>
        <taxon>Eurotiomycetes</taxon>
        <taxon>Chaetothyriomycetidae</taxon>
        <taxon>Chaetothyriales</taxon>
        <taxon>Herpotrichiellaceae</taxon>
        <taxon>Exophiala</taxon>
    </lineage>
</organism>
<protein>
    <submittedName>
        <fullName evidence="1">Uncharacterized protein</fullName>
    </submittedName>
</protein>
<comment type="caution">
    <text evidence="1">The sequence shown here is derived from an EMBL/GenBank/DDBJ whole genome shotgun (WGS) entry which is preliminary data.</text>
</comment>
<name>A0A438NER2_EXOME</name>
<reference evidence="1 2" key="1">
    <citation type="submission" date="2017-03" db="EMBL/GenBank/DDBJ databases">
        <title>Genomes of endolithic fungi from Antarctica.</title>
        <authorList>
            <person name="Coleine C."/>
            <person name="Masonjones S."/>
            <person name="Stajich J.E."/>
        </authorList>
    </citation>
    <scope>NUCLEOTIDE SEQUENCE [LARGE SCALE GENOMIC DNA]</scope>
    <source>
        <strain evidence="1 2">CCFEE 6314</strain>
    </source>
</reference>
<sequence>MSQNAVNSDILQPQLSDEQKNLNQQMCNLLADSPSGLPNSQGPVIWEGIGMNNVLTQFLTVNPPIDDWTGRIYRDELVLVTPPSFSCLGEDDPCVVETRCDRYDKFTGPWLSIALHNLWRVMRAEIKGYDRAIEKFDANNQELAKLLFGQTAFGRDRQVFDVGAFFSGFLLGVQLVLPVFSAGGSFAVALKGLVNQGIKQAIKEIPLNVGDDPANDGAPFVDSLRSSFKPVQDNLRGLLRGYMDTGVTNLFFQATIADTVNFLQNGALLNAITESDEELIEAAARNIVKQTAAGIVAGIWNEQGVRVGVLNERRCDRSLCAIDPDGCGEFRFLASDFNPVVCLELGIGRDSDFRLRATLARLELNVEDITKNAATCPQASRVFPPPDTDIISFGFPQCTFPLQLN</sequence>
<gene>
    <name evidence="1" type="ORF">B0A52_02032</name>
</gene>
<dbReference type="AlphaFoldDB" id="A0A438NER2"/>
<accession>A0A438NER2</accession>
<dbReference type="Proteomes" id="UP000288859">
    <property type="component" value="Unassembled WGS sequence"/>
</dbReference>
<dbReference type="VEuPathDB" id="FungiDB:PV10_06745"/>
<evidence type="ECO:0000313" key="1">
    <source>
        <dbReference type="EMBL" id="RVX74200.1"/>
    </source>
</evidence>